<dbReference type="AlphaFoldDB" id="B4LN85"/>
<evidence type="ECO:0000313" key="1">
    <source>
        <dbReference type="EMBL" id="EDW60089.2"/>
    </source>
</evidence>
<dbReference type="PANTHER" id="PTHR20898">
    <property type="entry name" value="DAEDALUS ON 3-RELATED-RELATED"/>
    <property type="match status" value="1"/>
</dbReference>
<dbReference type="OrthoDB" id="7912113at2759"/>
<dbReference type="eggNOG" id="ENOG502RTNF">
    <property type="taxonomic scope" value="Eukaryota"/>
</dbReference>
<evidence type="ECO:0008006" key="3">
    <source>
        <dbReference type="Google" id="ProtNLM"/>
    </source>
</evidence>
<protein>
    <recommendedName>
        <fullName evidence="3">MD-2-related lipid-recognition domain-containing protein</fullName>
    </recommendedName>
</protein>
<proteinExistence type="predicted"/>
<dbReference type="PANTHER" id="PTHR20898:SF0">
    <property type="entry name" value="DAEDALUS ON 3-RELATED"/>
    <property type="match status" value="1"/>
</dbReference>
<dbReference type="Proteomes" id="UP000008792">
    <property type="component" value="Unassembled WGS sequence"/>
</dbReference>
<accession>B4LN85</accession>
<sequence>MHTNLRPPSPLLFKMTNAICESRNRSWVTIEQCRLRAISRNKTVLNIEVTFLQPAYKIHVNIQMKKKANGYKPWLANYTIDGCAFMRRVNHPGVKILWEMIKDCSTVNHTCPYVGKQAVRDMWADLRNLKLPVPSGEYLILITWMLDMKPQFVTNVYFTLSQDMFKD</sequence>
<reference evidence="1 2" key="1">
    <citation type="journal article" date="2007" name="Nature">
        <title>Evolution of genes and genomes on the Drosophila phylogeny.</title>
        <authorList>
            <consortium name="Drosophila 12 Genomes Consortium"/>
            <person name="Clark A.G."/>
            <person name="Eisen M.B."/>
            <person name="Smith D.R."/>
            <person name="Bergman C.M."/>
            <person name="Oliver B."/>
            <person name="Markow T.A."/>
            <person name="Kaufman T.C."/>
            <person name="Kellis M."/>
            <person name="Gelbart W."/>
            <person name="Iyer V.N."/>
            <person name="Pollard D.A."/>
            <person name="Sackton T.B."/>
            <person name="Larracuente A.M."/>
            <person name="Singh N.D."/>
            <person name="Abad J.P."/>
            <person name="Abt D.N."/>
            <person name="Adryan B."/>
            <person name="Aguade M."/>
            <person name="Akashi H."/>
            <person name="Anderson W.W."/>
            <person name="Aquadro C.F."/>
            <person name="Ardell D.H."/>
            <person name="Arguello R."/>
            <person name="Artieri C.G."/>
            <person name="Barbash D.A."/>
            <person name="Barker D."/>
            <person name="Barsanti P."/>
            <person name="Batterham P."/>
            <person name="Batzoglou S."/>
            <person name="Begun D."/>
            <person name="Bhutkar A."/>
            <person name="Blanco E."/>
            <person name="Bosak S.A."/>
            <person name="Bradley R.K."/>
            <person name="Brand A.D."/>
            <person name="Brent M.R."/>
            <person name="Brooks A.N."/>
            <person name="Brown R.H."/>
            <person name="Butlin R.K."/>
            <person name="Caggese C."/>
            <person name="Calvi B.R."/>
            <person name="Bernardo de Carvalho A."/>
            <person name="Caspi A."/>
            <person name="Castrezana S."/>
            <person name="Celniker S.E."/>
            <person name="Chang J.L."/>
            <person name="Chapple C."/>
            <person name="Chatterji S."/>
            <person name="Chinwalla A."/>
            <person name="Civetta A."/>
            <person name="Clifton S.W."/>
            <person name="Comeron J.M."/>
            <person name="Costello J.C."/>
            <person name="Coyne J.A."/>
            <person name="Daub J."/>
            <person name="David R.G."/>
            <person name="Delcher A.L."/>
            <person name="Delehaunty K."/>
            <person name="Do C.B."/>
            <person name="Ebling H."/>
            <person name="Edwards K."/>
            <person name="Eickbush T."/>
            <person name="Evans J.D."/>
            <person name="Filipski A."/>
            <person name="Findeiss S."/>
            <person name="Freyhult E."/>
            <person name="Fulton L."/>
            <person name="Fulton R."/>
            <person name="Garcia A.C."/>
            <person name="Gardiner A."/>
            <person name="Garfield D.A."/>
            <person name="Garvin B.E."/>
            <person name="Gibson G."/>
            <person name="Gilbert D."/>
            <person name="Gnerre S."/>
            <person name="Godfrey J."/>
            <person name="Good R."/>
            <person name="Gotea V."/>
            <person name="Gravely B."/>
            <person name="Greenberg A.J."/>
            <person name="Griffiths-Jones S."/>
            <person name="Gross S."/>
            <person name="Guigo R."/>
            <person name="Gustafson E.A."/>
            <person name="Haerty W."/>
            <person name="Hahn M.W."/>
            <person name="Halligan D.L."/>
            <person name="Halpern A.L."/>
            <person name="Halter G.M."/>
            <person name="Han M.V."/>
            <person name="Heger A."/>
            <person name="Hillier L."/>
            <person name="Hinrichs A.S."/>
            <person name="Holmes I."/>
            <person name="Hoskins R.A."/>
            <person name="Hubisz M.J."/>
            <person name="Hultmark D."/>
            <person name="Huntley M.A."/>
            <person name="Jaffe D.B."/>
            <person name="Jagadeeshan S."/>
            <person name="Jeck W.R."/>
            <person name="Johnson J."/>
            <person name="Jones C.D."/>
            <person name="Jordan W.C."/>
            <person name="Karpen G.H."/>
            <person name="Kataoka E."/>
            <person name="Keightley P.D."/>
            <person name="Kheradpour P."/>
            <person name="Kirkness E.F."/>
            <person name="Koerich L.B."/>
            <person name="Kristiansen K."/>
            <person name="Kudrna D."/>
            <person name="Kulathinal R.J."/>
            <person name="Kumar S."/>
            <person name="Kwok R."/>
            <person name="Lander E."/>
            <person name="Langley C.H."/>
            <person name="Lapoint R."/>
            <person name="Lazzaro B.P."/>
            <person name="Lee S.J."/>
            <person name="Levesque L."/>
            <person name="Li R."/>
            <person name="Lin C.F."/>
            <person name="Lin M.F."/>
            <person name="Lindblad-Toh K."/>
            <person name="Llopart A."/>
            <person name="Long M."/>
            <person name="Low L."/>
            <person name="Lozovsky E."/>
            <person name="Lu J."/>
            <person name="Luo M."/>
            <person name="Machado C.A."/>
            <person name="Makalowski W."/>
            <person name="Marzo M."/>
            <person name="Matsuda M."/>
            <person name="Matzkin L."/>
            <person name="McAllister B."/>
            <person name="McBride C.S."/>
            <person name="McKernan B."/>
            <person name="McKernan K."/>
            <person name="Mendez-Lago M."/>
            <person name="Minx P."/>
            <person name="Mollenhauer M.U."/>
            <person name="Montooth K."/>
            <person name="Mount S.M."/>
            <person name="Mu X."/>
            <person name="Myers E."/>
            <person name="Negre B."/>
            <person name="Newfeld S."/>
            <person name="Nielsen R."/>
            <person name="Noor M.A."/>
            <person name="O'Grady P."/>
            <person name="Pachter L."/>
            <person name="Papaceit M."/>
            <person name="Parisi M.J."/>
            <person name="Parisi M."/>
            <person name="Parts L."/>
            <person name="Pedersen J.S."/>
            <person name="Pesole G."/>
            <person name="Phillippy A.M."/>
            <person name="Ponting C.P."/>
            <person name="Pop M."/>
            <person name="Porcelli D."/>
            <person name="Powell J.R."/>
            <person name="Prohaska S."/>
            <person name="Pruitt K."/>
            <person name="Puig M."/>
            <person name="Quesneville H."/>
            <person name="Ram K.R."/>
            <person name="Rand D."/>
            <person name="Rasmussen M.D."/>
            <person name="Reed L.K."/>
            <person name="Reenan R."/>
            <person name="Reily A."/>
            <person name="Remington K.A."/>
            <person name="Rieger T.T."/>
            <person name="Ritchie M.G."/>
            <person name="Robin C."/>
            <person name="Rogers Y.H."/>
            <person name="Rohde C."/>
            <person name="Rozas J."/>
            <person name="Rubenfield M.J."/>
            <person name="Ruiz A."/>
            <person name="Russo S."/>
            <person name="Salzberg S.L."/>
            <person name="Sanchez-Gracia A."/>
            <person name="Saranga D.J."/>
            <person name="Sato H."/>
            <person name="Schaeffer S.W."/>
            <person name="Schatz M.C."/>
            <person name="Schlenke T."/>
            <person name="Schwartz R."/>
            <person name="Segarra C."/>
            <person name="Singh R.S."/>
            <person name="Sirot L."/>
            <person name="Sirota M."/>
            <person name="Sisneros N.B."/>
            <person name="Smith C.D."/>
            <person name="Smith T.F."/>
            <person name="Spieth J."/>
            <person name="Stage D.E."/>
            <person name="Stark A."/>
            <person name="Stephan W."/>
            <person name="Strausberg R.L."/>
            <person name="Strempel S."/>
            <person name="Sturgill D."/>
            <person name="Sutton G."/>
            <person name="Sutton G.G."/>
            <person name="Tao W."/>
            <person name="Teichmann S."/>
            <person name="Tobari Y.N."/>
            <person name="Tomimura Y."/>
            <person name="Tsolas J.M."/>
            <person name="Valente V.L."/>
            <person name="Venter E."/>
            <person name="Venter J.C."/>
            <person name="Vicario S."/>
            <person name="Vieira F.G."/>
            <person name="Vilella A.J."/>
            <person name="Villasante A."/>
            <person name="Walenz B."/>
            <person name="Wang J."/>
            <person name="Wasserman M."/>
            <person name="Watts T."/>
            <person name="Wilson D."/>
            <person name="Wilson R.K."/>
            <person name="Wing R.A."/>
            <person name="Wolfner M.F."/>
            <person name="Wong A."/>
            <person name="Wong G.K."/>
            <person name="Wu C.I."/>
            <person name="Wu G."/>
            <person name="Yamamoto D."/>
            <person name="Yang H.P."/>
            <person name="Yang S.P."/>
            <person name="Yorke J.A."/>
            <person name="Yoshida K."/>
            <person name="Zdobnov E."/>
            <person name="Zhang P."/>
            <person name="Zhang Y."/>
            <person name="Zimin A.V."/>
            <person name="Baldwin J."/>
            <person name="Abdouelleil A."/>
            <person name="Abdulkadir J."/>
            <person name="Abebe A."/>
            <person name="Abera B."/>
            <person name="Abreu J."/>
            <person name="Acer S.C."/>
            <person name="Aftuck L."/>
            <person name="Alexander A."/>
            <person name="An P."/>
            <person name="Anderson E."/>
            <person name="Anderson S."/>
            <person name="Arachi H."/>
            <person name="Azer M."/>
            <person name="Bachantsang P."/>
            <person name="Barry A."/>
            <person name="Bayul T."/>
            <person name="Berlin A."/>
            <person name="Bessette D."/>
            <person name="Bloom T."/>
            <person name="Blye J."/>
            <person name="Boguslavskiy L."/>
            <person name="Bonnet C."/>
            <person name="Boukhgalter B."/>
            <person name="Bourzgui I."/>
            <person name="Brown A."/>
            <person name="Cahill P."/>
            <person name="Channer S."/>
            <person name="Cheshatsang Y."/>
            <person name="Chuda L."/>
            <person name="Citroen M."/>
            <person name="Collymore A."/>
            <person name="Cooke P."/>
            <person name="Costello M."/>
            <person name="D'Aco K."/>
            <person name="Daza R."/>
            <person name="De Haan G."/>
            <person name="DeGray S."/>
            <person name="DeMaso C."/>
            <person name="Dhargay N."/>
            <person name="Dooley K."/>
            <person name="Dooley E."/>
            <person name="Doricent M."/>
            <person name="Dorje P."/>
            <person name="Dorjee K."/>
            <person name="Dupes A."/>
            <person name="Elong R."/>
            <person name="Falk J."/>
            <person name="Farina A."/>
            <person name="Faro S."/>
            <person name="Ferguson D."/>
            <person name="Fisher S."/>
            <person name="Foley C.D."/>
            <person name="Franke A."/>
            <person name="Friedrich D."/>
            <person name="Gadbois L."/>
            <person name="Gearin G."/>
            <person name="Gearin C.R."/>
            <person name="Giannoukos G."/>
            <person name="Goode T."/>
            <person name="Graham J."/>
            <person name="Grandbois E."/>
            <person name="Grewal S."/>
            <person name="Gyaltsen K."/>
            <person name="Hafez N."/>
            <person name="Hagos B."/>
            <person name="Hall J."/>
            <person name="Henson C."/>
            <person name="Hollinger A."/>
            <person name="Honan T."/>
            <person name="Huard M.D."/>
            <person name="Hughes L."/>
            <person name="Hurhula B."/>
            <person name="Husby M.E."/>
            <person name="Kamat A."/>
            <person name="Kanga B."/>
            <person name="Kashin S."/>
            <person name="Khazanovich D."/>
            <person name="Kisner P."/>
            <person name="Lance K."/>
            <person name="Lara M."/>
            <person name="Lee W."/>
            <person name="Lennon N."/>
            <person name="Letendre F."/>
            <person name="LeVine R."/>
            <person name="Lipovsky A."/>
            <person name="Liu X."/>
            <person name="Liu J."/>
            <person name="Liu S."/>
            <person name="Lokyitsang T."/>
            <person name="Lokyitsang Y."/>
            <person name="Lubonja R."/>
            <person name="Lui A."/>
            <person name="MacDonald P."/>
            <person name="Magnisalis V."/>
            <person name="Maru K."/>
            <person name="Matthews C."/>
            <person name="McCusker W."/>
            <person name="McDonough S."/>
            <person name="Mehta T."/>
            <person name="Meldrim J."/>
            <person name="Meneus L."/>
            <person name="Mihai O."/>
            <person name="Mihalev A."/>
            <person name="Mihova T."/>
            <person name="Mittelman R."/>
            <person name="Mlenga V."/>
            <person name="Montmayeur A."/>
            <person name="Mulrain L."/>
            <person name="Navidi A."/>
            <person name="Naylor J."/>
            <person name="Negash T."/>
            <person name="Nguyen T."/>
            <person name="Nguyen N."/>
            <person name="Nicol R."/>
            <person name="Norbu C."/>
            <person name="Norbu N."/>
            <person name="Novod N."/>
            <person name="O'Neill B."/>
            <person name="Osman S."/>
            <person name="Markiewicz E."/>
            <person name="Oyono O.L."/>
            <person name="Patti C."/>
            <person name="Phunkhang P."/>
            <person name="Pierre F."/>
            <person name="Priest M."/>
            <person name="Raghuraman S."/>
            <person name="Rege F."/>
            <person name="Reyes R."/>
            <person name="Rise C."/>
            <person name="Rogov P."/>
            <person name="Ross K."/>
            <person name="Ryan E."/>
            <person name="Settipalli S."/>
            <person name="Shea T."/>
            <person name="Sherpa N."/>
            <person name="Shi L."/>
            <person name="Shih D."/>
            <person name="Sparrow T."/>
            <person name="Spaulding J."/>
            <person name="Stalker J."/>
            <person name="Stange-Thomann N."/>
            <person name="Stavropoulos S."/>
            <person name="Stone C."/>
            <person name="Strader C."/>
            <person name="Tesfaye S."/>
            <person name="Thomson T."/>
            <person name="Thoulutsang Y."/>
            <person name="Thoulutsang D."/>
            <person name="Topham K."/>
            <person name="Topping I."/>
            <person name="Tsamla T."/>
            <person name="Vassiliev H."/>
            <person name="Vo A."/>
            <person name="Wangchuk T."/>
            <person name="Wangdi T."/>
            <person name="Weiand M."/>
            <person name="Wilkinson J."/>
            <person name="Wilson A."/>
            <person name="Yadav S."/>
            <person name="Young G."/>
            <person name="Yu Q."/>
            <person name="Zembek L."/>
            <person name="Zhong D."/>
            <person name="Zimmer A."/>
            <person name="Zwirko Z."/>
            <person name="Jaffe D.B."/>
            <person name="Alvarez P."/>
            <person name="Brockman W."/>
            <person name="Butler J."/>
            <person name="Chin C."/>
            <person name="Gnerre S."/>
            <person name="Grabherr M."/>
            <person name="Kleber M."/>
            <person name="Mauceli E."/>
            <person name="MacCallum I."/>
        </authorList>
    </citation>
    <scope>NUCLEOTIDE SEQUENCE [LARGE SCALE GENOMIC DNA]</scope>
    <source>
        <strain evidence="2">Tucson 15010-1051.87</strain>
    </source>
</reference>
<organism evidence="1 2">
    <name type="scientific">Drosophila virilis</name>
    <name type="common">Fruit fly</name>
    <dbReference type="NCBI Taxonomy" id="7244"/>
    <lineage>
        <taxon>Eukaryota</taxon>
        <taxon>Metazoa</taxon>
        <taxon>Ecdysozoa</taxon>
        <taxon>Arthropoda</taxon>
        <taxon>Hexapoda</taxon>
        <taxon>Insecta</taxon>
        <taxon>Pterygota</taxon>
        <taxon>Neoptera</taxon>
        <taxon>Endopterygota</taxon>
        <taxon>Diptera</taxon>
        <taxon>Brachycera</taxon>
        <taxon>Muscomorpha</taxon>
        <taxon>Ephydroidea</taxon>
        <taxon>Drosophilidae</taxon>
        <taxon>Drosophila</taxon>
    </lineage>
</organism>
<dbReference type="InterPro" id="IPR010512">
    <property type="entry name" value="DUF1091"/>
</dbReference>
<keyword evidence="2" id="KW-1185">Reference proteome</keyword>
<dbReference type="Pfam" id="PF06477">
    <property type="entry name" value="DUF1091"/>
    <property type="match status" value="1"/>
</dbReference>
<evidence type="ECO:0000313" key="2">
    <source>
        <dbReference type="Proteomes" id="UP000008792"/>
    </source>
</evidence>
<gene>
    <name evidence="1" type="primary">Dvir\GJ21289</name>
    <name evidence="1" type="ORF">Dvir_GJ21289</name>
</gene>
<dbReference type="InParanoid" id="B4LN85"/>
<name>B4LN85_DROVI</name>
<dbReference type="EMBL" id="CH940648">
    <property type="protein sequence ID" value="EDW60089.2"/>
    <property type="molecule type" value="Genomic_DNA"/>
</dbReference>
<dbReference type="HOGENOM" id="CLU_116900_0_1_1"/>
<dbReference type="SMART" id="SM00697">
    <property type="entry name" value="DM8"/>
    <property type="match status" value="1"/>
</dbReference>